<evidence type="ECO:0000256" key="4">
    <source>
        <dbReference type="ARBA" id="ARBA00005225"/>
    </source>
</evidence>
<dbReference type="NCBIfam" id="TIGR00671">
    <property type="entry name" value="baf"/>
    <property type="match status" value="1"/>
</dbReference>
<evidence type="ECO:0000256" key="15">
    <source>
        <dbReference type="ARBA" id="ARBA00040883"/>
    </source>
</evidence>
<evidence type="ECO:0000256" key="7">
    <source>
        <dbReference type="ARBA" id="ARBA00022490"/>
    </source>
</evidence>
<dbReference type="PANTHER" id="PTHR34265:SF1">
    <property type="entry name" value="TYPE III PANTOTHENATE KINASE"/>
    <property type="match status" value="1"/>
</dbReference>
<evidence type="ECO:0000256" key="3">
    <source>
        <dbReference type="ARBA" id="ARBA00004496"/>
    </source>
</evidence>
<dbReference type="GO" id="GO:0005524">
    <property type="term" value="F:ATP binding"/>
    <property type="evidence" value="ECO:0007669"/>
    <property type="project" value="UniProtKB-UniRule"/>
</dbReference>
<comment type="function">
    <text evidence="16">Catalyzes the phosphorylation of pantothenate (Pan), the first step in CoA biosynthesis.</text>
</comment>
<dbReference type="PANTHER" id="PTHR34265">
    <property type="entry name" value="TYPE III PANTOTHENATE KINASE"/>
    <property type="match status" value="1"/>
</dbReference>
<evidence type="ECO:0000256" key="12">
    <source>
        <dbReference type="ARBA" id="ARBA00022958"/>
    </source>
</evidence>
<evidence type="ECO:0000256" key="1">
    <source>
        <dbReference type="ARBA" id="ARBA00001206"/>
    </source>
</evidence>
<keyword evidence="8 16" id="KW-0808">Transferase</keyword>
<comment type="pathway">
    <text evidence="4 16">Cofactor biosynthesis; coenzyme A biosynthesis; CoA from (R)-pantothenate: step 1/5.</text>
</comment>
<evidence type="ECO:0000256" key="6">
    <source>
        <dbReference type="ARBA" id="ARBA00012102"/>
    </source>
</evidence>
<keyword evidence="9 16" id="KW-0547">Nucleotide-binding</keyword>
<evidence type="ECO:0000256" key="16">
    <source>
        <dbReference type="HAMAP-Rule" id="MF_01274"/>
    </source>
</evidence>
<organism evidence="17 18">
    <name type="scientific">Mucilaginibacter straminoryzae</name>
    <dbReference type="NCBI Taxonomy" id="2932774"/>
    <lineage>
        <taxon>Bacteria</taxon>
        <taxon>Pseudomonadati</taxon>
        <taxon>Bacteroidota</taxon>
        <taxon>Sphingobacteriia</taxon>
        <taxon>Sphingobacteriales</taxon>
        <taxon>Sphingobacteriaceae</taxon>
        <taxon>Mucilaginibacter</taxon>
    </lineage>
</organism>
<keyword evidence="7 16" id="KW-0963">Cytoplasm</keyword>
<comment type="subunit">
    <text evidence="5 16">Homodimer.</text>
</comment>
<keyword evidence="10 16" id="KW-0418">Kinase</keyword>
<evidence type="ECO:0000256" key="13">
    <source>
        <dbReference type="ARBA" id="ARBA00022993"/>
    </source>
</evidence>
<comment type="similarity">
    <text evidence="14 16">Belongs to the type III pantothenate kinase family.</text>
</comment>
<comment type="subcellular location">
    <subcellularLocation>
        <location evidence="3 16">Cytoplasm</location>
    </subcellularLocation>
</comment>
<dbReference type="InterPro" id="IPR043129">
    <property type="entry name" value="ATPase_NBD"/>
</dbReference>
<evidence type="ECO:0000256" key="9">
    <source>
        <dbReference type="ARBA" id="ARBA00022741"/>
    </source>
</evidence>
<comment type="cofactor">
    <cofactor evidence="2">
        <name>K(+)</name>
        <dbReference type="ChEBI" id="CHEBI:29103"/>
    </cofactor>
</comment>
<evidence type="ECO:0000256" key="5">
    <source>
        <dbReference type="ARBA" id="ARBA00011738"/>
    </source>
</evidence>
<dbReference type="Pfam" id="PF03309">
    <property type="entry name" value="Pan_kinase"/>
    <property type="match status" value="1"/>
</dbReference>
<evidence type="ECO:0000313" key="17">
    <source>
        <dbReference type="EMBL" id="MCJ8210736.1"/>
    </source>
</evidence>
<dbReference type="EC" id="2.7.1.33" evidence="6 16"/>
<dbReference type="HAMAP" id="MF_01274">
    <property type="entry name" value="Pantothen_kinase_3"/>
    <property type="match status" value="1"/>
</dbReference>
<feature type="binding site" evidence="16">
    <location>
        <position position="115"/>
    </location>
    <ligand>
        <name>K(+)</name>
        <dbReference type="ChEBI" id="CHEBI:29103"/>
    </ligand>
</feature>
<dbReference type="RefSeq" id="WP_245130590.1">
    <property type="nucleotide sequence ID" value="NZ_JALJEJ010000006.1"/>
</dbReference>
<feature type="binding site" evidence="16">
    <location>
        <position position="85"/>
    </location>
    <ligand>
        <name>substrate</name>
    </ligand>
</feature>
<dbReference type="GO" id="GO:0046872">
    <property type="term" value="F:metal ion binding"/>
    <property type="evidence" value="ECO:0007669"/>
    <property type="project" value="UniProtKB-KW"/>
</dbReference>
<feature type="active site" description="Proton acceptor" evidence="16">
    <location>
        <position position="94"/>
    </location>
</feature>
<feature type="binding site" evidence="16">
    <location>
        <begin position="92"/>
        <end position="95"/>
    </location>
    <ligand>
        <name>substrate</name>
    </ligand>
</feature>
<feature type="binding site" evidence="16">
    <location>
        <position position="172"/>
    </location>
    <ligand>
        <name>substrate</name>
    </ligand>
</feature>
<comment type="cofactor">
    <cofactor evidence="16">
        <name>NH4(+)</name>
        <dbReference type="ChEBI" id="CHEBI:28938"/>
    </cofactor>
    <cofactor evidence="16">
        <name>K(+)</name>
        <dbReference type="ChEBI" id="CHEBI:29103"/>
    </cofactor>
    <text evidence="16">A monovalent cation. Ammonium or potassium.</text>
</comment>
<dbReference type="GO" id="GO:0015937">
    <property type="term" value="P:coenzyme A biosynthetic process"/>
    <property type="evidence" value="ECO:0007669"/>
    <property type="project" value="UniProtKB-UniRule"/>
</dbReference>
<dbReference type="GO" id="GO:0005737">
    <property type="term" value="C:cytoplasm"/>
    <property type="evidence" value="ECO:0007669"/>
    <property type="project" value="UniProtKB-SubCell"/>
</dbReference>
<comment type="caution">
    <text evidence="17">The sequence shown here is derived from an EMBL/GenBank/DDBJ whole genome shotgun (WGS) entry which is preliminary data.</text>
</comment>
<keyword evidence="11 16" id="KW-0067">ATP-binding</keyword>
<keyword evidence="16" id="KW-0479">Metal-binding</keyword>
<accession>A0A9X2B9T4</accession>
<evidence type="ECO:0000313" key="18">
    <source>
        <dbReference type="Proteomes" id="UP001139450"/>
    </source>
</evidence>
<dbReference type="EMBL" id="JALJEJ010000006">
    <property type="protein sequence ID" value="MCJ8210736.1"/>
    <property type="molecule type" value="Genomic_DNA"/>
</dbReference>
<evidence type="ECO:0000256" key="2">
    <source>
        <dbReference type="ARBA" id="ARBA00001958"/>
    </source>
</evidence>
<dbReference type="Proteomes" id="UP001139450">
    <property type="component" value="Unassembled WGS sequence"/>
</dbReference>
<feature type="binding site" evidence="16">
    <location>
        <position position="118"/>
    </location>
    <ligand>
        <name>ATP</name>
        <dbReference type="ChEBI" id="CHEBI:30616"/>
    </ligand>
</feature>
<protein>
    <recommendedName>
        <fullName evidence="15 16">Type III pantothenate kinase</fullName>
        <ecNumber evidence="6 16">2.7.1.33</ecNumber>
    </recommendedName>
    <alternativeName>
        <fullName evidence="16">PanK-III</fullName>
    </alternativeName>
    <alternativeName>
        <fullName evidence="16">Pantothenic acid kinase</fullName>
    </alternativeName>
</protein>
<evidence type="ECO:0000256" key="10">
    <source>
        <dbReference type="ARBA" id="ARBA00022777"/>
    </source>
</evidence>
<feature type="binding site" evidence="16">
    <location>
        <begin position="7"/>
        <end position="14"/>
    </location>
    <ligand>
        <name>ATP</name>
        <dbReference type="ChEBI" id="CHEBI:30616"/>
    </ligand>
</feature>
<proteinExistence type="inferred from homology"/>
<comment type="catalytic activity">
    <reaction evidence="1 16">
        <text>(R)-pantothenate + ATP = (R)-4'-phosphopantothenate + ADP + H(+)</text>
        <dbReference type="Rhea" id="RHEA:16373"/>
        <dbReference type="ChEBI" id="CHEBI:10986"/>
        <dbReference type="ChEBI" id="CHEBI:15378"/>
        <dbReference type="ChEBI" id="CHEBI:29032"/>
        <dbReference type="ChEBI" id="CHEBI:30616"/>
        <dbReference type="ChEBI" id="CHEBI:456216"/>
        <dbReference type="EC" id="2.7.1.33"/>
    </reaction>
</comment>
<reference evidence="17" key="1">
    <citation type="submission" date="2022-04" db="EMBL/GenBank/DDBJ databases">
        <title>Mucilaginibacter sp. RS28 isolated from freshwater.</title>
        <authorList>
            <person name="Ko S.-R."/>
        </authorList>
    </citation>
    <scope>NUCLEOTIDE SEQUENCE</scope>
    <source>
        <strain evidence="17">RS28</strain>
    </source>
</reference>
<evidence type="ECO:0000256" key="14">
    <source>
        <dbReference type="ARBA" id="ARBA00038036"/>
    </source>
</evidence>
<dbReference type="SUPFAM" id="SSF53067">
    <property type="entry name" value="Actin-like ATPase domain"/>
    <property type="match status" value="2"/>
</dbReference>
<sequence>MPDLVVDIGNSQAKLAIFQHREILWTAHLPEPDPAVLSDVLSRYQPESAIISTVKKDHTWHEQLSAYLPVQVFNYRMAANIKNHYRTPETLGLDRLAAVVGAYAEYPEQASLVIDAGTCITYDFVDNQGNYNGGSISPGLQMRFRAMHEFTAALPLVSTDSEKISTAWGDDTPSAMQSGVQNGLKYEVTGFVESYREQHPELNVILTGGDAIFLDTVLKNSIFAPYIKIDPYLVLRGLNAVIQHND</sequence>
<evidence type="ECO:0000256" key="8">
    <source>
        <dbReference type="ARBA" id="ARBA00022679"/>
    </source>
</evidence>
<gene>
    <name evidence="16" type="primary">coaX</name>
    <name evidence="17" type="ORF">MUY27_13545</name>
</gene>
<dbReference type="InterPro" id="IPR004619">
    <property type="entry name" value="Type_III_PanK"/>
</dbReference>
<dbReference type="GO" id="GO:0004594">
    <property type="term" value="F:pantothenate kinase activity"/>
    <property type="evidence" value="ECO:0007669"/>
    <property type="project" value="UniProtKB-UniRule"/>
</dbReference>
<dbReference type="Gene3D" id="3.30.420.40">
    <property type="match status" value="1"/>
</dbReference>
<evidence type="ECO:0000256" key="11">
    <source>
        <dbReference type="ARBA" id="ARBA00022840"/>
    </source>
</evidence>
<dbReference type="AlphaFoldDB" id="A0A9X2B9T4"/>
<keyword evidence="18" id="KW-1185">Reference proteome</keyword>
<keyword evidence="13 16" id="KW-0173">Coenzyme A biosynthesis</keyword>
<name>A0A9X2B9T4_9SPHI</name>
<keyword evidence="12 16" id="KW-0630">Potassium</keyword>
<dbReference type="CDD" id="cd24015">
    <property type="entry name" value="ASKHA_NBD_PanK-III"/>
    <property type="match status" value="1"/>
</dbReference>